<evidence type="ECO:0000313" key="3">
    <source>
        <dbReference type="Proteomes" id="UP001575652"/>
    </source>
</evidence>
<keyword evidence="2" id="KW-0418">Kinase</keyword>
<keyword evidence="2" id="KW-0808">Transferase</keyword>
<dbReference type="PANTHER" id="PTHR43190">
    <property type="entry name" value="N-ACETYL-D-GLUCOSAMINE KINASE"/>
    <property type="match status" value="1"/>
</dbReference>
<dbReference type="GO" id="GO:0016301">
    <property type="term" value="F:kinase activity"/>
    <property type="evidence" value="ECO:0007669"/>
    <property type="project" value="UniProtKB-KW"/>
</dbReference>
<dbReference type="Proteomes" id="UP001575652">
    <property type="component" value="Unassembled WGS sequence"/>
</dbReference>
<dbReference type="InterPro" id="IPR043129">
    <property type="entry name" value="ATPase_NBD"/>
</dbReference>
<dbReference type="InterPro" id="IPR052519">
    <property type="entry name" value="Euk-type_GlcNAc_Kinase"/>
</dbReference>
<feature type="domain" description="ATPase BadF/BadG/BcrA/BcrD type" evidence="1">
    <location>
        <begin position="60"/>
        <end position="286"/>
    </location>
</feature>
<reference evidence="2 3" key="1">
    <citation type="submission" date="2024-09" db="EMBL/GenBank/DDBJ databases">
        <authorList>
            <person name="Salinas-Garcia M.A."/>
            <person name="Prieme A."/>
        </authorList>
    </citation>
    <scope>NUCLEOTIDE SEQUENCE [LARGE SCALE GENOMIC DNA]</scope>
    <source>
        <strain evidence="2 3">DSM 21081</strain>
    </source>
</reference>
<evidence type="ECO:0000313" key="2">
    <source>
        <dbReference type="EMBL" id="MFB0835902.1"/>
    </source>
</evidence>
<evidence type="ECO:0000259" key="1">
    <source>
        <dbReference type="Pfam" id="PF01869"/>
    </source>
</evidence>
<dbReference type="Pfam" id="PF01869">
    <property type="entry name" value="BcrAD_BadFG"/>
    <property type="match status" value="1"/>
</dbReference>
<dbReference type="InterPro" id="IPR002731">
    <property type="entry name" value="ATPase_BadF"/>
</dbReference>
<protein>
    <submittedName>
        <fullName evidence="2">N-acetylglucosamine kinase</fullName>
    </submittedName>
</protein>
<dbReference type="EMBL" id="JBHDLJ010000015">
    <property type="protein sequence ID" value="MFB0835902.1"/>
    <property type="molecule type" value="Genomic_DNA"/>
</dbReference>
<proteinExistence type="predicted"/>
<organism evidence="2 3">
    <name type="scientific">Arthrobacter halodurans</name>
    <dbReference type="NCBI Taxonomy" id="516699"/>
    <lineage>
        <taxon>Bacteria</taxon>
        <taxon>Bacillati</taxon>
        <taxon>Actinomycetota</taxon>
        <taxon>Actinomycetes</taxon>
        <taxon>Micrococcales</taxon>
        <taxon>Micrococcaceae</taxon>
        <taxon>Arthrobacter</taxon>
    </lineage>
</organism>
<accession>A0ABV4UQH9</accession>
<comment type="caution">
    <text evidence="2">The sequence shown here is derived from an EMBL/GenBank/DDBJ whole genome shotgun (WGS) entry which is preliminary data.</text>
</comment>
<dbReference type="SUPFAM" id="SSF53067">
    <property type="entry name" value="Actin-like ATPase domain"/>
    <property type="match status" value="1"/>
</dbReference>
<dbReference type="Gene3D" id="3.30.420.40">
    <property type="match status" value="2"/>
</dbReference>
<gene>
    <name evidence="2" type="ORF">ACETWP_15015</name>
</gene>
<dbReference type="RefSeq" id="WP_373973076.1">
    <property type="nucleotide sequence ID" value="NZ_JBHDLJ010000015.1"/>
</dbReference>
<sequence>MAEAILAIDAGQTGIRALAVRPDGTRAVHGFPGMLTDRPLGPQFREVVSRVGSAEGLSFPVVAAGSTGLIEATREAEGLLAASADLGVRAVHLAHDSVTSYLGALGDRTGAVVAAGTGVVTLAVGEREVARVDGWGYLIGDAGSGFWLGRAALDAAMRGHDGRGAETALTDAMRTDFPDLEHAYIDLQADPHRVSRIAGYSRHATALAETDAVAAGICDAAAAELALSVATGLRRVGEDARPAPVVCFLGGVLRAPQVRDRLARRLAALWPQVDIREPVASGLDGAALLPFVDAGSALAHQIHRAGA</sequence>
<name>A0ABV4UQH9_9MICC</name>
<dbReference type="PANTHER" id="PTHR43190:SF3">
    <property type="entry name" value="N-ACETYL-D-GLUCOSAMINE KINASE"/>
    <property type="match status" value="1"/>
</dbReference>
<keyword evidence="3" id="KW-1185">Reference proteome</keyword>